<evidence type="ECO:0000313" key="2">
    <source>
        <dbReference type="EMBL" id="KAK9975854.1"/>
    </source>
</evidence>
<feature type="region of interest" description="Disordered" evidence="1">
    <location>
        <begin position="51"/>
        <end position="81"/>
    </location>
</feature>
<comment type="caution">
    <text evidence="2">The sequence shown here is derived from an EMBL/GenBank/DDBJ whole genome shotgun (WGS) entry which is preliminary data.</text>
</comment>
<dbReference type="Proteomes" id="UP001479290">
    <property type="component" value="Unassembled WGS sequence"/>
</dbReference>
<name>A0AAW2ASX8_CULAL</name>
<protein>
    <submittedName>
        <fullName evidence="2">Uncharacterized protein</fullName>
    </submittedName>
</protein>
<evidence type="ECO:0000256" key="1">
    <source>
        <dbReference type="SAM" id="MobiDB-lite"/>
    </source>
</evidence>
<accession>A0AAW2ASX8</accession>
<dbReference type="AlphaFoldDB" id="A0AAW2ASX8"/>
<reference evidence="2 3" key="1">
    <citation type="submission" date="2024-05" db="EMBL/GenBank/DDBJ databases">
        <title>A high-quality chromosomal-level genome assembly of Topmouth culter (Culter alburnus).</title>
        <authorList>
            <person name="Zhao H."/>
        </authorList>
    </citation>
    <scope>NUCLEOTIDE SEQUENCE [LARGE SCALE GENOMIC DNA]</scope>
    <source>
        <strain evidence="2">CATC2023</strain>
        <tissue evidence="2">Muscle</tissue>
    </source>
</reference>
<feature type="region of interest" description="Disordered" evidence="1">
    <location>
        <begin position="137"/>
        <end position="156"/>
    </location>
</feature>
<keyword evidence="3" id="KW-1185">Reference proteome</keyword>
<proteinExistence type="predicted"/>
<gene>
    <name evidence="2" type="ORF">ABG768_021085</name>
</gene>
<organism evidence="2 3">
    <name type="scientific">Culter alburnus</name>
    <name type="common">Topmouth culter</name>
    <dbReference type="NCBI Taxonomy" id="194366"/>
    <lineage>
        <taxon>Eukaryota</taxon>
        <taxon>Metazoa</taxon>
        <taxon>Chordata</taxon>
        <taxon>Craniata</taxon>
        <taxon>Vertebrata</taxon>
        <taxon>Euteleostomi</taxon>
        <taxon>Actinopterygii</taxon>
        <taxon>Neopterygii</taxon>
        <taxon>Teleostei</taxon>
        <taxon>Ostariophysi</taxon>
        <taxon>Cypriniformes</taxon>
        <taxon>Xenocyprididae</taxon>
        <taxon>Xenocypridinae</taxon>
        <taxon>Culter</taxon>
    </lineage>
</organism>
<sequence>MGFSGKGLPIAGNGDWPSNKIRKHRSQSPFRDVSPVPSYFSEPVSFLQHGDVTGNLPRLPGVRGPLRDEDDDDDDVRSHKSLPAVMTKLTLQPRDKRSHRHNKSHFISGLPPLVSTRCSLIVKGTGCKTVSKLPPITKSRKEIDPPRPPCRSGCRPDKTEFISAKPAHAMIHPKIVPVGQTSLSIKVHTVRENGPCLLPAKASGVSPRSRLTFQSPVVQAVYPISPDTMQQMRQTDRACQPLRSVLKKAPNGRVFDCPLAAHLLEPFSEFQEHLCRQILHSPLPYRAALPQLHIPCHQDQVDLLPAHRGPYGSLMERTVELCNSQGQKLPKITMTCPTPSPKHLCRTEMRHAA</sequence>
<evidence type="ECO:0000313" key="3">
    <source>
        <dbReference type="Proteomes" id="UP001479290"/>
    </source>
</evidence>
<dbReference type="EMBL" id="JAWDJR010000004">
    <property type="protein sequence ID" value="KAK9975854.1"/>
    <property type="molecule type" value="Genomic_DNA"/>
</dbReference>
<feature type="region of interest" description="Disordered" evidence="1">
    <location>
        <begin position="1"/>
        <end position="34"/>
    </location>
</feature>